<dbReference type="AlphaFoldDB" id="A0A0A8YP80"/>
<reference evidence="1" key="2">
    <citation type="journal article" date="2015" name="Data Brief">
        <title>Shoot transcriptome of the giant reed, Arundo donax.</title>
        <authorList>
            <person name="Barrero R.A."/>
            <person name="Guerrero F.D."/>
            <person name="Moolhuijzen P."/>
            <person name="Goolsby J.A."/>
            <person name="Tidwell J."/>
            <person name="Bellgard S.E."/>
            <person name="Bellgard M.I."/>
        </authorList>
    </citation>
    <scope>NUCLEOTIDE SEQUENCE</scope>
    <source>
        <tissue evidence="1">Shoot tissue taken approximately 20 cm above the soil surface</tissue>
    </source>
</reference>
<organism evidence="1">
    <name type="scientific">Arundo donax</name>
    <name type="common">Giant reed</name>
    <name type="synonym">Donax arundinaceus</name>
    <dbReference type="NCBI Taxonomy" id="35708"/>
    <lineage>
        <taxon>Eukaryota</taxon>
        <taxon>Viridiplantae</taxon>
        <taxon>Streptophyta</taxon>
        <taxon>Embryophyta</taxon>
        <taxon>Tracheophyta</taxon>
        <taxon>Spermatophyta</taxon>
        <taxon>Magnoliopsida</taxon>
        <taxon>Liliopsida</taxon>
        <taxon>Poales</taxon>
        <taxon>Poaceae</taxon>
        <taxon>PACMAD clade</taxon>
        <taxon>Arundinoideae</taxon>
        <taxon>Arundineae</taxon>
        <taxon>Arundo</taxon>
    </lineage>
</organism>
<evidence type="ECO:0000313" key="1">
    <source>
        <dbReference type="EMBL" id="JAD27906.1"/>
    </source>
</evidence>
<dbReference type="EMBL" id="GBRH01269989">
    <property type="protein sequence ID" value="JAD27906.1"/>
    <property type="molecule type" value="Transcribed_RNA"/>
</dbReference>
<sequence length="95" mass="11515">MTPFRDVGDLQVWRKHLHDAVFQNRLETRELVDVIFLPHDNKYRDLELWIFNCVPLMELSVRHLQWIPTTRVLIEGCIDNNIHLSEPLWKRTRQV</sequence>
<reference evidence="1" key="1">
    <citation type="submission" date="2014-09" db="EMBL/GenBank/DDBJ databases">
        <authorList>
            <person name="Magalhaes I.L.F."/>
            <person name="Oliveira U."/>
            <person name="Santos F.R."/>
            <person name="Vidigal T.H.D.A."/>
            <person name="Brescovit A.D."/>
            <person name="Santos A.J."/>
        </authorList>
    </citation>
    <scope>NUCLEOTIDE SEQUENCE</scope>
    <source>
        <tissue evidence="1">Shoot tissue taken approximately 20 cm above the soil surface</tissue>
    </source>
</reference>
<name>A0A0A8YP80_ARUDO</name>
<proteinExistence type="predicted"/>
<accession>A0A0A8YP80</accession>
<protein>
    <submittedName>
        <fullName evidence="1">Uncharacterized protein</fullName>
    </submittedName>
</protein>